<dbReference type="PROSITE" id="PS00211">
    <property type="entry name" value="ABC_TRANSPORTER_1"/>
    <property type="match status" value="1"/>
</dbReference>
<dbReference type="EMBL" id="CP003531">
    <property type="protein sequence ID" value="AFK51217.1"/>
    <property type="molecule type" value="Genomic_DNA"/>
</dbReference>
<keyword evidence="3" id="KW-1003">Cell membrane</keyword>
<keyword evidence="11" id="KW-1185">Reference proteome</keyword>
<dbReference type="SMART" id="SM00382">
    <property type="entry name" value="AAA"/>
    <property type="match status" value="2"/>
</dbReference>
<dbReference type="PANTHER" id="PTHR43553:SF27">
    <property type="entry name" value="ENERGY-COUPLING FACTOR TRANSPORTER ATP-BINDING PROTEIN ECFA2"/>
    <property type="match status" value="1"/>
</dbReference>
<dbReference type="InterPro" id="IPR050095">
    <property type="entry name" value="ECF_ABC_transporter_ATP-bd"/>
</dbReference>
<dbReference type="PANTHER" id="PTHR43553">
    <property type="entry name" value="HEAVY METAL TRANSPORTER"/>
    <property type="match status" value="1"/>
</dbReference>
<dbReference type="InterPro" id="IPR003593">
    <property type="entry name" value="AAA+_ATPase"/>
</dbReference>
<evidence type="ECO:0000256" key="3">
    <source>
        <dbReference type="ARBA" id="ARBA00022475"/>
    </source>
</evidence>
<dbReference type="CDD" id="cd03225">
    <property type="entry name" value="ABC_cobalt_CbiO_domain1"/>
    <property type="match status" value="1"/>
</dbReference>
<dbReference type="InterPro" id="IPR017871">
    <property type="entry name" value="ABC_transporter-like_CS"/>
</dbReference>
<feature type="domain" description="ABC transporter" evidence="9">
    <location>
        <begin position="239"/>
        <end position="435"/>
    </location>
</feature>
<evidence type="ECO:0000256" key="2">
    <source>
        <dbReference type="ARBA" id="ARBA00022448"/>
    </source>
</evidence>
<dbReference type="InterPro" id="IPR015856">
    <property type="entry name" value="ABC_transpr_CbiO/EcfA_su"/>
</dbReference>
<reference evidence="10 11" key="1">
    <citation type="journal article" date="2012" name="J. Bacteriol.">
        <title>Complete genome sequence of the hyperthermophilic cellulolytic Crenarchaeon 'Thermogladius cellulolyticus' 1633.</title>
        <authorList>
            <person name="Mardanov A.V."/>
            <person name="Kochetkova T.V."/>
            <person name="Beletsky A.V."/>
            <person name="Bonch-Osmolovskaya E.A."/>
            <person name="Ravin N.V."/>
            <person name="Skryabin K.G."/>
        </authorList>
    </citation>
    <scope>NUCLEOTIDE SEQUENCE [LARGE SCALE GENOMIC DNA]</scope>
    <source>
        <strain evidence="11">DSM 22663 / VKM B-2946 / 1633</strain>
    </source>
</reference>
<gene>
    <name evidence="10" type="ordered locus">TCELL_0793</name>
</gene>
<sequence length="436" mass="48108">MKGLRVRYPGGDWVLKGLDLEVGKGEVALIVGGAGSGKTTFVRAITSVASQLYHADVEGVIEIGGVKLTDKSWEYVKDRVKVVPQNPRAALVYPVVYEDLMSYAHQVYRSKFLAEKAISNVSKVFKISHLLDRHVDQLSGGELRRVSIAKSMISSPDIVVLDEPLMWLDDNGVREVRNAIEILKLYDVAVVVLEHRFKRLLDLADKVLLLKNGVLSQVDDVNTSEDTAGVGVIPEKPAFGERDVLLELRDVSLHVGSLSLNRLNLTVGRGDKVVVYGLNGSGKTTLFKLIAGVLRPEKGRVVRRAETLYLPQIPYLYFTEGSLSEEVKAVGAGHASLGLHLVRALSQDRSPFTLSWGEAVRFIVELSLNSRHELLLLDEPFSGLTYQDREEIGRRLAETSKTILVAASSTEHLVYLKGFRLVELRDGTLTEKGFVG</sequence>
<keyword evidence="4" id="KW-0547">Nucleotide-binding</keyword>
<comment type="function">
    <text evidence="8">Probably part of an ABC transporter complex. Responsible for energy coupling to the transport system.</text>
</comment>
<evidence type="ECO:0000313" key="11">
    <source>
        <dbReference type="Proteomes" id="UP000005270"/>
    </source>
</evidence>
<dbReference type="PROSITE" id="PS50893">
    <property type="entry name" value="ABC_TRANSPORTER_2"/>
    <property type="match status" value="2"/>
</dbReference>
<dbReference type="Proteomes" id="UP000005270">
    <property type="component" value="Chromosome"/>
</dbReference>
<dbReference type="GO" id="GO:0043190">
    <property type="term" value="C:ATP-binding cassette (ABC) transporter complex"/>
    <property type="evidence" value="ECO:0007669"/>
    <property type="project" value="TreeGrafter"/>
</dbReference>
<dbReference type="InParanoid" id="I3TEM9"/>
<feature type="domain" description="ABC transporter" evidence="9">
    <location>
        <begin position="1"/>
        <end position="237"/>
    </location>
</feature>
<dbReference type="GO" id="GO:0016887">
    <property type="term" value="F:ATP hydrolysis activity"/>
    <property type="evidence" value="ECO:0007669"/>
    <property type="project" value="InterPro"/>
</dbReference>
<keyword evidence="6" id="KW-1278">Translocase</keyword>
<dbReference type="KEGG" id="thg:TCELL_0793"/>
<keyword evidence="5" id="KW-0067">ATP-binding</keyword>
<dbReference type="Pfam" id="PF00005">
    <property type="entry name" value="ABC_tran"/>
    <property type="match status" value="2"/>
</dbReference>
<name>I3TEM9_THEC1</name>
<accession>I3TEM9</accession>
<dbReference type="InterPro" id="IPR027417">
    <property type="entry name" value="P-loop_NTPase"/>
</dbReference>
<evidence type="ECO:0000313" key="10">
    <source>
        <dbReference type="EMBL" id="AFK51217.1"/>
    </source>
</evidence>
<dbReference type="STRING" id="1184251.TCELL_0793"/>
<evidence type="ECO:0000259" key="9">
    <source>
        <dbReference type="PROSITE" id="PS50893"/>
    </source>
</evidence>
<dbReference type="InterPro" id="IPR003439">
    <property type="entry name" value="ABC_transporter-like_ATP-bd"/>
</dbReference>
<dbReference type="eggNOG" id="arCOG00185">
    <property type="taxonomic scope" value="Archaea"/>
</dbReference>
<evidence type="ECO:0000256" key="1">
    <source>
        <dbReference type="ARBA" id="ARBA00004202"/>
    </source>
</evidence>
<evidence type="ECO:0000256" key="6">
    <source>
        <dbReference type="ARBA" id="ARBA00022967"/>
    </source>
</evidence>
<dbReference type="GO" id="GO:0042626">
    <property type="term" value="F:ATPase-coupled transmembrane transporter activity"/>
    <property type="evidence" value="ECO:0007669"/>
    <property type="project" value="TreeGrafter"/>
</dbReference>
<dbReference type="AlphaFoldDB" id="I3TEM9"/>
<evidence type="ECO:0000256" key="5">
    <source>
        <dbReference type="ARBA" id="ARBA00022840"/>
    </source>
</evidence>
<proteinExistence type="predicted"/>
<protein>
    <submittedName>
        <fullName evidence="10">ABC transporter related protein</fullName>
    </submittedName>
</protein>
<evidence type="ECO:0000256" key="7">
    <source>
        <dbReference type="ARBA" id="ARBA00023136"/>
    </source>
</evidence>
<evidence type="ECO:0000256" key="4">
    <source>
        <dbReference type="ARBA" id="ARBA00022741"/>
    </source>
</evidence>
<dbReference type="HOGENOM" id="CLU_000604_86_7_2"/>
<dbReference type="Gene3D" id="3.40.50.300">
    <property type="entry name" value="P-loop containing nucleotide triphosphate hydrolases"/>
    <property type="match status" value="2"/>
</dbReference>
<evidence type="ECO:0000256" key="8">
    <source>
        <dbReference type="ARBA" id="ARBA00025157"/>
    </source>
</evidence>
<keyword evidence="2" id="KW-0813">Transport</keyword>
<comment type="subcellular location">
    <subcellularLocation>
        <location evidence="1">Cell membrane</location>
        <topology evidence="1">Peripheral membrane protein</topology>
    </subcellularLocation>
</comment>
<dbReference type="SUPFAM" id="SSF52540">
    <property type="entry name" value="P-loop containing nucleoside triphosphate hydrolases"/>
    <property type="match status" value="2"/>
</dbReference>
<dbReference type="GO" id="GO:0005524">
    <property type="term" value="F:ATP binding"/>
    <property type="evidence" value="ECO:0007669"/>
    <property type="project" value="UniProtKB-KW"/>
</dbReference>
<keyword evidence="7" id="KW-0472">Membrane</keyword>
<organism evidence="10 11">
    <name type="scientific">Thermogladius calderae (strain DSM 22663 / VKM B-2946 / 1633)</name>
    <dbReference type="NCBI Taxonomy" id="1184251"/>
    <lineage>
        <taxon>Archaea</taxon>
        <taxon>Thermoproteota</taxon>
        <taxon>Thermoprotei</taxon>
        <taxon>Desulfurococcales</taxon>
        <taxon>Desulfurococcaceae</taxon>
        <taxon>Thermogladius</taxon>
    </lineage>
</organism>